<comment type="caution">
    <text evidence="2">The sequence shown here is derived from an EMBL/GenBank/DDBJ whole genome shotgun (WGS) entry which is preliminary data.</text>
</comment>
<feature type="compositionally biased region" description="Low complexity" evidence="1">
    <location>
        <begin position="311"/>
        <end position="331"/>
    </location>
</feature>
<feature type="region of interest" description="Disordered" evidence="1">
    <location>
        <begin position="262"/>
        <end position="357"/>
    </location>
</feature>
<gene>
    <name evidence="2" type="ORF">SEMRO_74_G040940.1</name>
</gene>
<dbReference type="InterPro" id="IPR053019">
    <property type="entry name" value="GATA_zinc_finger"/>
</dbReference>
<dbReference type="Proteomes" id="UP001153069">
    <property type="component" value="Unassembled WGS sequence"/>
</dbReference>
<evidence type="ECO:0000256" key="1">
    <source>
        <dbReference type="SAM" id="MobiDB-lite"/>
    </source>
</evidence>
<feature type="compositionally biased region" description="Polar residues" evidence="1">
    <location>
        <begin position="84"/>
        <end position="94"/>
    </location>
</feature>
<reference evidence="2" key="1">
    <citation type="submission" date="2020-06" db="EMBL/GenBank/DDBJ databases">
        <authorList>
            <consortium name="Plant Systems Biology data submission"/>
        </authorList>
    </citation>
    <scope>NUCLEOTIDE SEQUENCE</scope>
    <source>
        <strain evidence="2">D6</strain>
    </source>
</reference>
<name>A0A9N8H422_9STRA</name>
<evidence type="ECO:0000313" key="3">
    <source>
        <dbReference type="Proteomes" id="UP001153069"/>
    </source>
</evidence>
<keyword evidence="3" id="KW-1185">Reference proteome</keyword>
<dbReference type="InterPro" id="IPR010756">
    <property type="entry name" value="Tls1-like"/>
</dbReference>
<dbReference type="AlphaFoldDB" id="A0A9N8H422"/>
<proteinExistence type="predicted"/>
<feature type="compositionally biased region" description="Basic residues" evidence="1">
    <location>
        <begin position="1"/>
        <end position="17"/>
    </location>
</feature>
<feature type="compositionally biased region" description="Polar residues" evidence="1">
    <location>
        <begin position="266"/>
        <end position="285"/>
    </location>
</feature>
<feature type="region of interest" description="Disordered" evidence="1">
    <location>
        <begin position="118"/>
        <end position="188"/>
    </location>
</feature>
<accession>A0A9N8H422</accession>
<feature type="compositionally biased region" description="Low complexity" evidence="1">
    <location>
        <begin position="124"/>
        <end position="149"/>
    </location>
</feature>
<feature type="compositionally biased region" description="Polar residues" evidence="1">
    <location>
        <begin position="160"/>
        <end position="177"/>
    </location>
</feature>
<evidence type="ECO:0000313" key="2">
    <source>
        <dbReference type="EMBL" id="CAB9500051.1"/>
    </source>
</evidence>
<dbReference type="EMBL" id="CAICTM010000073">
    <property type="protein sequence ID" value="CAB9500051.1"/>
    <property type="molecule type" value="Genomic_DNA"/>
</dbReference>
<feature type="region of interest" description="Disordered" evidence="1">
    <location>
        <begin position="1"/>
        <end position="39"/>
    </location>
</feature>
<sequence length="357" mass="39050">MFKARKRNVKQKGALRRKKDEEEEEEKSTQKAQQEEDETAATIARVKKKRKLLTELQYKKGTDAASLLKGRDDSALDSAAGVDGTSTTVDQPDGSQEGVMEQKHKQALEQYVESKLVGMVGGDNNNNKPTSITNNNQDDSTTSNPNNNNKLTKEELYRQIAQTSENMVGRSSSTNQGDSKKDGDVGTGGAMLVAGTGLAEVILPVDERIKAVHATQEAAAVGPRKHAHHNNNNKSYGNMPKSQVPVLPAGAARFQVSAADRHRHFPSNQRNNNTASVPTTATTESVPEGDDDPGRVGFDAARGKAVASQTQNNNNHNNGQHNGRNNNNNNNHKNRSSDDKVYGNFLKHHRENQWRGR</sequence>
<protein>
    <submittedName>
        <fullName evidence="2">Uncharacterized protein</fullName>
    </submittedName>
</protein>
<organism evidence="2 3">
    <name type="scientific">Seminavis robusta</name>
    <dbReference type="NCBI Taxonomy" id="568900"/>
    <lineage>
        <taxon>Eukaryota</taxon>
        <taxon>Sar</taxon>
        <taxon>Stramenopiles</taxon>
        <taxon>Ochrophyta</taxon>
        <taxon>Bacillariophyta</taxon>
        <taxon>Bacillariophyceae</taxon>
        <taxon>Bacillariophycidae</taxon>
        <taxon>Naviculales</taxon>
        <taxon>Naviculaceae</taxon>
        <taxon>Seminavis</taxon>
    </lineage>
</organism>
<dbReference type="PANTHER" id="PTHR23353">
    <property type="entry name" value="RAB-GAP/TBC-RELATED"/>
    <property type="match status" value="1"/>
</dbReference>
<dbReference type="OrthoDB" id="10648844at2759"/>
<feature type="region of interest" description="Disordered" evidence="1">
    <location>
        <begin position="58"/>
        <end position="105"/>
    </location>
</feature>
<feature type="region of interest" description="Disordered" evidence="1">
    <location>
        <begin position="217"/>
        <end position="244"/>
    </location>
</feature>
<dbReference type="Pfam" id="PF07052">
    <property type="entry name" value="Hep_59"/>
    <property type="match status" value="1"/>
</dbReference>